<proteinExistence type="predicted"/>
<dbReference type="EMBL" id="JBIAMT010000001">
    <property type="protein sequence ID" value="MFF0495765.1"/>
    <property type="molecule type" value="Genomic_DNA"/>
</dbReference>
<evidence type="ECO:0000256" key="1">
    <source>
        <dbReference type="SAM" id="Coils"/>
    </source>
</evidence>
<accession>A0ABW6NX69</accession>
<comment type="caution">
    <text evidence="4">The sequence shown here is derived from an EMBL/GenBank/DDBJ whole genome shotgun (WGS) entry which is preliminary data.</text>
</comment>
<protein>
    <recommendedName>
        <fullName evidence="3">Competence protein CoiA nuclease-like domain-containing protein</fullName>
    </recommendedName>
</protein>
<dbReference type="RefSeq" id="WP_387390146.1">
    <property type="nucleotide sequence ID" value="NZ_JBIAMT010000001.1"/>
</dbReference>
<dbReference type="InterPro" id="IPR010330">
    <property type="entry name" value="CoiA_nuc"/>
</dbReference>
<dbReference type="Proteomes" id="UP001601442">
    <property type="component" value="Unassembled WGS sequence"/>
</dbReference>
<keyword evidence="1" id="KW-0175">Coiled coil</keyword>
<sequence length="385" mass="42844">MVASGGRVCAGSEMTAALGPYGVLIDVRDEGLFDDWEAKQGLRCLLCRHKVEAYHSRVGNPFLRHGKRAPAGQIPGGGKGSETFDHARLKYWTRDRPSPPTAARVEPHIGDQFPDVYGTKNGIAYAIEVQWSQLDLDTARERTQGLRAAGCDRVVWLTRHCNWVEKLPAVGVSDFRPATRDGYELHTGVLRHQPTRRASGTRMAVTRWSLDRSLRDWTNSGTDELAWAYSTATTAGWATVTDWEQHTKDQAHEIVTKKRQLADALTERDQLRTDLRTARATANSHAEKIDEQARTIIDQVRTLGEQDGTIADQKKAIERAVAENDRLTAVAKKLLAMNSQAEEDRKKSAAEIEQLTRTAARLTNACIVFAVLCLVLAIGWVIWLA</sequence>
<feature type="transmembrane region" description="Helical" evidence="2">
    <location>
        <begin position="362"/>
        <end position="383"/>
    </location>
</feature>
<organism evidence="4 5">
    <name type="scientific">Nocardia aobensis</name>
    <dbReference type="NCBI Taxonomy" id="257277"/>
    <lineage>
        <taxon>Bacteria</taxon>
        <taxon>Bacillati</taxon>
        <taxon>Actinomycetota</taxon>
        <taxon>Actinomycetes</taxon>
        <taxon>Mycobacteriales</taxon>
        <taxon>Nocardiaceae</taxon>
        <taxon>Nocardia</taxon>
    </lineage>
</organism>
<evidence type="ECO:0000259" key="3">
    <source>
        <dbReference type="Pfam" id="PF06054"/>
    </source>
</evidence>
<reference evidence="4 5" key="1">
    <citation type="submission" date="2024-10" db="EMBL/GenBank/DDBJ databases">
        <title>The Natural Products Discovery Center: Release of the First 8490 Sequenced Strains for Exploring Actinobacteria Biosynthetic Diversity.</title>
        <authorList>
            <person name="Kalkreuter E."/>
            <person name="Kautsar S.A."/>
            <person name="Yang D."/>
            <person name="Bader C.D."/>
            <person name="Teijaro C.N."/>
            <person name="Fluegel L."/>
            <person name="Davis C.M."/>
            <person name="Simpson J.R."/>
            <person name="Lauterbach L."/>
            <person name="Steele A.D."/>
            <person name="Gui C."/>
            <person name="Meng S."/>
            <person name="Li G."/>
            <person name="Viehrig K."/>
            <person name="Ye F."/>
            <person name="Su P."/>
            <person name="Kiefer A.F."/>
            <person name="Nichols A."/>
            <person name="Cepeda A.J."/>
            <person name="Yan W."/>
            <person name="Fan B."/>
            <person name="Jiang Y."/>
            <person name="Adhikari A."/>
            <person name="Zheng C.-J."/>
            <person name="Schuster L."/>
            <person name="Cowan T.M."/>
            <person name="Smanski M.J."/>
            <person name="Chevrette M.G."/>
            <person name="De Carvalho L.P.S."/>
            <person name="Shen B."/>
        </authorList>
    </citation>
    <scope>NUCLEOTIDE SEQUENCE [LARGE SCALE GENOMIC DNA]</scope>
    <source>
        <strain evidence="4 5">NPDC004119</strain>
    </source>
</reference>
<name>A0ABW6NX69_9NOCA</name>
<keyword evidence="2" id="KW-0812">Transmembrane</keyword>
<evidence type="ECO:0000313" key="4">
    <source>
        <dbReference type="EMBL" id="MFF0495765.1"/>
    </source>
</evidence>
<keyword evidence="2" id="KW-1133">Transmembrane helix</keyword>
<keyword evidence="5" id="KW-1185">Reference proteome</keyword>
<keyword evidence="2" id="KW-0472">Membrane</keyword>
<gene>
    <name evidence="4" type="ORF">ACFYU5_05120</name>
</gene>
<feature type="coiled-coil region" evidence="1">
    <location>
        <begin position="310"/>
        <end position="365"/>
    </location>
</feature>
<dbReference type="Pfam" id="PF06054">
    <property type="entry name" value="CoiA_nuc"/>
    <property type="match status" value="1"/>
</dbReference>
<feature type="domain" description="Competence protein CoiA nuclease-like" evidence="3">
    <location>
        <begin position="111"/>
        <end position="158"/>
    </location>
</feature>
<evidence type="ECO:0000313" key="5">
    <source>
        <dbReference type="Proteomes" id="UP001601442"/>
    </source>
</evidence>
<evidence type="ECO:0000256" key="2">
    <source>
        <dbReference type="SAM" id="Phobius"/>
    </source>
</evidence>